<evidence type="ECO:0000256" key="1">
    <source>
        <dbReference type="ARBA" id="ARBA00010871"/>
    </source>
</evidence>
<keyword evidence="4" id="KW-0963">Cytoplasm</keyword>
<dbReference type="NCBIfam" id="NF002378">
    <property type="entry name" value="PRK01372.1"/>
    <property type="match status" value="1"/>
</dbReference>
<keyword evidence="3 4" id="KW-0961">Cell wall biogenesis/degradation</keyword>
<dbReference type="UniPathway" id="UPA00219"/>
<dbReference type="Gene3D" id="3.30.470.20">
    <property type="entry name" value="ATP-grasp fold, B domain"/>
    <property type="match status" value="1"/>
</dbReference>
<dbReference type="InterPro" id="IPR011761">
    <property type="entry name" value="ATP-grasp"/>
</dbReference>
<dbReference type="HAMAP" id="MF_00047">
    <property type="entry name" value="Dala_Dala_lig"/>
    <property type="match status" value="1"/>
</dbReference>
<dbReference type="SUPFAM" id="SSF56059">
    <property type="entry name" value="Glutathione synthetase ATP-binding domain-like"/>
    <property type="match status" value="1"/>
</dbReference>
<keyword evidence="2 4" id="KW-0436">Ligase</keyword>
<comment type="caution">
    <text evidence="9">The sequence shown here is derived from an EMBL/GenBank/DDBJ whole genome shotgun (WGS) entry which is preliminary data.</text>
</comment>
<dbReference type="Pfam" id="PF07478">
    <property type="entry name" value="Dala_Dala_lig_C"/>
    <property type="match status" value="1"/>
</dbReference>
<comment type="catalytic activity">
    <reaction evidence="4">
        <text>2 D-alanine + ATP = D-alanyl-D-alanine + ADP + phosphate + H(+)</text>
        <dbReference type="Rhea" id="RHEA:11224"/>
        <dbReference type="ChEBI" id="CHEBI:15378"/>
        <dbReference type="ChEBI" id="CHEBI:30616"/>
        <dbReference type="ChEBI" id="CHEBI:43474"/>
        <dbReference type="ChEBI" id="CHEBI:57416"/>
        <dbReference type="ChEBI" id="CHEBI:57822"/>
        <dbReference type="ChEBI" id="CHEBI:456216"/>
        <dbReference type="EC" id="6.3.2.4"/>
    </reaction>
</comment>
<dbReference type="Gene3D" id="3.40.50.20">
    <property type="match status" value="1"/>
</dbReference>
<keyword evidence="7" id="KW-0067">ATP-binding</keyword>
<dbReference type="GO" id="GO:0071555">
    <property type="term" value="P:cell wall organization"/>
    <property type="evidence" value="ECO:0007669"/>
    <property type="project" value="UniProtKB-KW"/>
</dbReference>
<dbReference type="GO" id="GO:0005524">
    <property type="term" value="F:ATP binding"/>
    <property type="evidence" value="ECO:0007669"/>
    <property type="project" value="UniProtKB-UniRule"/>
</dbReference>
<dbReference type="PANTHER" id="PTHR23132">
    <property type="entry name" value="D-ALANINE--D-ALANINE LIGASE"/>
    <property type="match status" value="1"/>
</dbReference>
<feature type="active site" evidence="5">
    <location>
        <position position="293"/>
    </location>
</feature>
<evidence type="ECO:0000256" key="7">
    <source>
        <dbReference type="PROSITE-ProRule" id="PRU00409"/>
    </source>
</evidence>
<evidence type="ECO:0000259" key="8">
    <source>
        <dbReference type="PROSITE" id="PS50975"/>
    </source>
</evidence>
<dbReference type="NCBIfam" id="TIGR01205">
    <property type="entry name" value="D_ala_D_alaTIGR"/>
    <property type="match status" value="1"/>
</dbReference>
<protein>
    <recommendedName>
        <fullName evidence="4">D-alanine--D-alanine ligase</fullName>
        <ecNumber evidence="4">6.3.2.4</ecNumber>
    </recommendedName>
    <alternativeName>
        <fullName evidence="4">D-Ala-D-Ala ligase</fullName>
    </alternativeName>
    <alternativeName>
        <fullName evidence="4">D-alanylalanine synthetase</fullName>
    </alternativeName>
</protein>
<dbReference type="GO" id="GO:0009252">
    <property type="term" value="P:peptidoglycan biosynthetic process"/>
    <property type="evidence" value="ECO:0007669"/>
    <property type="project" value="UniProtKB-UniRule"/>
</dbReference>
<feature type="active site" evidence="5">
    <location>
        <position position="157"/>
    </location>
</feature>
<comment type="pathway">
    <text evidence="4">Cell wall biogenesis; peptidoglycan biosynthesis.</text>
</comment>
<keyword evidence="4" id="KW-0573">Peptidoglycan synthesis</keyword>
<dbReference type="GO" id="GO:0005737">
    <property type="term" value="C:cytoplasm"/>
    <property type="evidence" value="ECO:0007669"/>
    <property type="project" value="UniProtKB-SubCell"/>
</dbReference>
<comment type="function">
    <text evidence="4">Cell wall formation.</text>
</comment>
<dbReference type="Pfam" id="PF01820">
    <property type="entry name" value="Dala_Dala_lig_N"/>
    <property type="match status" value="1"/>
</dbReference>
<dbReference type="EMBL" id="MHUT01000009">
    <property type="protein sequence ID" value="OHA81352.1"/>
    <property type="molecule type" value="Genomic_DNA"/>
</dbReference>
<dbReference type="PROSITE" id="PS50975">
    <property type="entry name" value="ATP_GRASP"/>
    <property type="match status" value="1"/>
</dbReference>
<comment type="cofactor">
    <cofactor evidence="6">
        <name>Mg(2+)</name>
        <dbReference type="ChEBI" id="CHEBI:18420"/>
    </cofactor>
    <cofactor evidence="6">
        <name>Mn(2+)</name>
        <dbReference type="ChEBI" id="CHEBI:29035"/>
    </cofactor>
    <text evidence="6">Binds 2 magnesium or manganese ions per subunit.</text>
</comment>
<comment type="similarity">
    <text evidence="1 4">Belongs to the D-alanine--D-alanine ligase family.</text>
</comment>
<sequence length="321" mass="34632">MTKLRVGVMRGGVGSEYAISLRTGGNVLKALSGEKYDARDILITNNGEWHIDGIPTTPAKLSQHVDVVFNALHGKFGEDGKVQRILETFNILYTGSTPLPSAIGMNKELAKKYFSAVGIKIPRGLVVERGEEVSDVVARVGAEIHAPYVVKPLSGGSSVGLSLAHNSRELISAIEGALAHSEKAIIEEYVRGREITLGVIDSSGGFGSYATPPLEILLPEGKLFDYDQKYNNLTHPVGPARMSDAERRTLEESALLAHAHLGARHYARYDFILTEDGPCLLEVNTLPGLTDTSLLVKSLTLSGLSLPGFVDYVLTLALREK</sequence>
<dbReference type="PIRSF" id="PIRSF039102">
    <property type="entry name" value="Ddl/VanB"/>
    <property type="match status" value="1"/>
</dbReference>
<keyword evidence="7" id="KW-0547">Nucleotide-binding</keyword>
<dbReference type="PANTHER" id="PTHR23132:SF23">
    <property type="entry name" value="D-ALANINE--D-ALANINE LIGASE B"/>
    <property type="match status" value="1"/>
</dbReference>
<accession>A0A1G2S9N3</accession>
<evidence type="ECO:0000313" key="10">
    <source>
        <dbReference type="Proteomes" id="UP000179118"/>
    </source>
</evidence>
<organism evidence="9 10">
    <name type="scientific">Candidatus Yonathbacteria bacterium RIFCSPHIGHO2_02_FULL_44_14</name>
    <dbReference type="NCBI Taxonomy" id="1802724"/>
    <lineage>
        <taxon>Bacteria</taxon>
        <taxon>Candidatus Yonathiibacteriota</taxon>
    </lineage>
</organism>
<dbReference type="InterPro" id="IPR016185">
    <property type="entry name" value="PreATP-grasp_dom_sf"/>
</dbReference>
<evidence type="ECO:0000256" key="4">
    <source>
        <dbReference type="HAMAP-Rule" id="MF_00047"/>
    </source>
</evidence>
<dbReference type="GO" id="GO:0008360">
    <property type="term" value="P:regulation of cell shape"/>
    <property type="evidence" value="ECO:0007669"/>
    <property type="project" value="UniProtKB-KW"/>
</dbReference>
<proteinExistence type="inferred from homology"/>
<dbReference type="InterPro" id="IPR011095">
    <property type="entry name" value="Dala_Dala_lig_C"/>
</dbReference>
<keyword evidence="6" id="KW-0479">Metal-binding</keyword>
<feature type="binding site" evidence="6">
    <location>
        <position position="270"/>
    </location>
    <ligand>
        <name>Mg(2+)</name>
        <dbReference type="ChEBI" id="CHEBI:18420"/>
        <label>1</label>
    </ligand>
</feature>
<feature type="binding site" evidence="6">
    <location>
        <position position="282"/>
    </location>
    <ligand>
        <name>Mg(2+)</name>
        <dbReference type="ChEBI" id="CHEBI:18420"/>
        <label>2</label>
    </ligand>
</feature>
<feature type="domain" description="ATP-grasp" evidence="8">
    <location>
        <begin position="111"/>
        <end position="315"/>
    </location>
</feature>
<dbReference type="EC" id="6.3.2.4" evidence="4"/>
<dbReference type="Proteomes" id="UP000179118">
    <property type="component" value="Unassembled WGS sequence"/>
</dbReference>
<name>A0A1G2S9N3_9BACT</name>
<gene>
    <name evidence="4" type="primary">ddl</name>
    <name evidence="9" type="ORF">A3D51_02120</name>
</gene>
<feature type="binding site" evidence="6">
    <location>
        <position position="284"/>
    </location>
    <ligand>
        <name>Mg(2+)</name>
        <dbReference type="ChEBI" id="CHEBI:18420"/>
        <label>2</label>
    </ligand>
</feature>
<dbReference type="InterPro" id="IPR013815">
    <property type="entry name" value="ATP_grasp_subdomain_1"/>
</dbReference>
<dbReference type="InterPro" id="IPR005905">
    <property type="entry name" value="D_ala_D_ala"/>
</dbReference>
<keyword evidence="4" id="KW-0133">Cell shape</keyword>
<keyword evidence="6" id="KW-0464">Manganese</keyword>
<evidence type="ECO:0000256" key="6">
    <source>
        <dbReference type="PIRSR" id="PIRSR039102-3"/>
    </source>
</evidence>
<dbReference type="SUPFAM" id="SSF52440">
    <property type="entry name" value="PreATP-grasp domain"/>
    <property type="match status" value="1"/>
</dbReference>
<dbReference type="AlphaFoldDB" id="A0A1G2S9N3"/>
<feature type="binding site" evidence="6">
    <location>
        <position position="282"/>
    </location>
    <ligand>
        <name>Mg(2+)</name>
        <dbReference type="ChEBI" id="CHEBI:18420"/>
        <label>1</label>
    </ligand>
</feature>
<evidence type="ECO:0000313" key="9">
    <source>
        <dbReference type="EMBL" id="OHA81352.1"/>
    </source>
</evidence>
<dbReference type="Gene3D" id="3.30.1490.20">
    <property type="entry name" value="ATP-grasp fold, A domain"/>
    <property type="match status" value="1"/>
</dbReference>
<keyword evidence="6" id="KW-0460">Magnesium</keyword>
<evidence type="ECO:0000256" key="5">
    <source>
        <dbReference type="PIRSR" id="PIRSR039102-1"/>
    </source>
</evidence>
<dbReference type="GO" id="GO:0008716">
    <property type="term" value="F:D-alanine-D-alanine ligase activity"/>
    <property type="evidence" value="ECO:0007669"/>
    <property type="project" value="UniProtKB-UniRule"/>
</dbReference>
<dbReference type="GO" id="GO:0046872">
    <property type="term" value="F:metal ion binding"/>
    <property type="evidence" value="ECO:0007669"/>
    <property type="project" value="UniProtKB-KW"/>
</dbReference>
<reference evidence="9 10" key="1">
    <citation type="journal article" date="2016" name="Nat. Commun.">
        <title>Thousands of microbial genomes shed light on interconnected biogeochemical processes in an aquifer system.</title>
        <authorList>
            <person name="Anantharaman K."/>
            <person name="Brown C.T."/>
            <person name="Hug L.A."/>
            <person name="Sharon I."/>
            <person name="Castelle C.J."/>
            <person name="Probst A.J."/>
            <person name="Thomas B.C."/>
            <person name="Singh A."/>
            <person name="Wilkins M.J."/>
            <person name="Karaoz U."/>
            <person name="Brodie E.L."/>
            <person name="Williams K.H."/>
            <person name="Hubbard S.S."/>
            <person name="Banfield J.F."/>
        </authorList>
    </citation>
    <scope>NUCLEOTIDE SEQUENCE [LARGE SCALE GENOMIC DNA]</scope>
</reference>
<comment type="subcellular location">
    <subcellularLocation>
        <location evidence="4">Cytoplasm</location>
    </subcellularLocation>
</comment>
<dbReference type="InterPro" id="IPR011127">
    <property type="entry name" value="Dala_Dala_lig_N"/>
</dbReference>
<evidence type="ECO:0000256" key="3">
    <source>
        <dbReference type="ARBA" id="ARBA00023316"/>
    </source>
</evidence>
<feature type="active site" evidence="5">
    <location>
        <position position="16"/>
    </location>
</feature>
<evidence type="ECO:0000256" key="2">
    <source>
        <dbReference type="ARBA" id="ARBA00022598"/>
    </source>
</evidence>